<organism evidence="3 4">
    <name type="scientific">Natrarchaeobaculum aegyptiacum</name>
    <dbReference type="NCBI Taxonomy" id="745377"/>
    <lineage>
        <taxon>Archaea</taxon>
        <taxon>Methanobacteriati</taxon>
        <taxon>Methanobacteriota</taxon>
        <taxon>Stenosarchaea group</taxon>
        <taxon>Halobacteria</taxon>
        <taxon>Halobacteriales</taxon>
        <taxon>Natrialbaceae</taxon>
        <taxon>Natrarchaeobaculum</taxon>
    </lineage>
</organism>
<dbReference type="EMBL" id="CP019893">
    <property type="protein sequence ID" value="ARS89966.1"/>
    <property type="molecule type" value="Genomic_DNA"/>
</dbReference>
<feature type="compositionally biased region" description="Basic and acidic residues" evidence="1">
    <location>
        <begin position="224"/>
        <end position="234"/>
    </location>
</feature>
<dbReference type="AlphaFoldDB" id="A0A2Z2HRZ5"/>
<name>A0A2Z2HRZ5_9EURY</name>
<dbReference type="Pfam" id="PF21294">
    <property type="entry name" value="Polysacc_lyase_14"/>
    <property type="match status" value="1"/>
</dbReference>
<dbReference type="InterPro" id="IPR048958">
    <property type="entry name" value="Polysacc_lyase_14"/>
</dbReference>
<reference evidence="4" key="1">
    <citation type="submission" date="2017-02" db="EMBL/GenBank/DDBJ databases">
        <title>Natronthermophilus aegyptiacus gen. nov.,sp. nov., an aerobic, extremely halophilic alkalithermophilic archaeon isolated from the athalassohaline Wadi An Natrun, Egypt.</title>
        <authorList>
            <person name="Zhao B."/>
        </authorList>
    </citation>
    <scope>NUCLEOTIDE SEQUENCE [LARGE SCALE GENOMIC DNA]</scope>
    <source>
        <strain evidence="4">JW/NM-HA 15</strain>
    </source>
</reference>
<dbReference type="PANTHER" id="PTHR40124">
    <property type="match status" value="1"/>
</dbReference>
<sequence>METIEKRLVVRALDADRSAYEPHPGATFVAIDTFAVYDGDGSRWVPATREYETVRTTDGRTGHLAVDDAFRVPEYDDRAEMIGTIDGGHAYLGLVDGSLEVIDATSVSEIGDQYVHVAFDDEAHVGSRPDRNEIVPDPSGLGDVLRVAFPEEGDVYGASWSYHVGDYFEVDYDDPVEDAHARFEVYFPGAFEYYDLHPHGGGKLPGFADRRNPEAEDSAGWGSRDPRDDDRDGWGGRLNFYKPGHSWGDETSGVAGLGTQLSHYASSADGYSEAVGGGPLGEAPGRWVQVDQYVEMNDPGEANGLLVVWVDGELLYDKDDVMYRDEDATFLGAHEFWFNVYYGGSHGAQRDDEWLAFRDLELWWDRGPQLSLSGDSDGSVS</sequence>
<evidence type="ECO:0000313" key="3">
    <source>
        <dbReference type="EMBL" id="ARS89966.1"/>
    </source>
</evidence>
<feature type="domain" description="Polysaccharide lyase 14" evidence="2">
    <location>
        <begin position="173"/>
        <end position="347"/>
    </location>
</feature>
<proteinExistence type="predicted"/>
<evidence type="ECO:0000259" key="2">
    <source>
        <dbReference type="Pfam" id="PF21294"/>
    </source>
</evidence>
<accession>A0A2Z2HRZ5</accession>
<dbReference type="KEGG" id="naj:B1756_09645"/>
<keyword evidence="4" id="KW-1185">Reference proteome</keyword>
<feature type="region of interest" description="Disordered" evidence="1">
    <location>
        <begin position="204"/>
        <end position="234"/>
    </location>
</feature>
<dbReference type="Gene3D" id="2.60.120.200">
    <property type="match status" value="1"/>
</dbReference>
<protein>
    <recommendedName>
        <fullName evidence="2">Polysaccharide lyase 14 domain-containing protein</fullName>
    </recommendedName>
</protein>
<evidence type="ECO:0000256" key="1">
    <source>
        <dbReference type="SAM" id="MobiDB-lite"/>
    </source>
</evidence>
<evidence type="ECO:0000313" key="4">
    <source>
        <dbReference type="Proteomes" id="UP000250088"/>
    </source>
</evidence>
<dbReference type="Proteomes" id="UP000250088">
    <property type="component" value="Chromosome"/>
</dbReference>
<dbReference type="PANTHER" id="PTHR40124:SF1">
    <property type="entry name" value="DISAGGREGATASE RELATED REPEAT PROTEIN"/>
    <property type="match status" value="1"/>
</dbReference>
<gene>
    <name evidence="3" type="ORF">B1756_09645</name>
</gene>